<dbReference type="AlphaFoldDB" id="A0A512NAR4"/>
<dbReference type="PANTHER" id="PTHR43283:SF18">
    <property type="match status" value="1"/>
</dbReference>
<reference evidence="2 3" key="1">
    <citation type="submission" date="2019-07" db="EMBL/GenBank/DDBJ databases">
        <title>Whole genome shotgun sequence of Reyranella soli NBRC 108950.</title>
        <authorList>
            <person name="Hosoyama A."/>
            <person name="Uohara A."/>
            <person name="Ohji S."/>
            <person name="Ichikawa N."/>
        </authorList>
    </citation>
    <scope>NUCLEOTIDE SEQUENCE [LARGE SCALE GENOMIC DNA]</scope>
    <source>
        <strain evidence="2 3">NBRC 108950</strain>
    </source>
</reference>
<dbReference type="Gene3D" id="3.40.710.10">
    <property type="entry name" value="DD-peptidase/beta-lactamase superfamily"/>
    <property type="match status" value="1"/>
</dbReference>
<dbReference type="EMBL" id="BKAJ01000053">
    <property type="protein sequence ID" value="GEP56032.1"/>
    <property type="molecule type" value="Genomic_DNA"/>
</dbReference>
<gene>
    <name evidence="2" type="ORF">RSO01_31980</name>
</gene>
<proteinExistence type="predicted"/>
<keyword evidence="3" id="KW-1185">Reference proteome</keyword>
<dbReference type="Pfam" id="PF00144">
    <property type="entry name" value="Beta-lactamase"/>
    <property type="match status" value="1"/>
</dbReference>
<evidence type="ECO:0000313" key="3">
    <source>
        <dbReference type="Proteomes" id="UP000321058"/>
    </source>
</evidence>
<evidence type="ECO:0000259" key="1">
    <source>
        <dbReference type="Pfam" id="PF00144"/>
    </source>
</evidence>
<name>A0A512NAR4_9HYPH</name>
<organism evidence="2 3">
    <name type="scientific">Reyranella soli</name>
    <dbReference type="NCBI Taxonomy" id="1230389"/>
    <lineage>
        <taxon>Bacteria</taxon>
        <taxon>Pseudomonadati</taxon>
        <taxon>Pseudomonadota</taxon>
        <taxon>Alphaproteobacteria</taxon>
        <taxon>Hyphomicrobiales</taxon>
        <taxon>Reyranellaceae</taxon>
        <taxon>Reyranella</taxon>
    </lineage>
</organism>
<dbReference type="SUPFAM" id="SSF56601">
    <property type="entry name" value="beta-lactamase/transpeptidase-like"/>
    <property type="match status" value="1"/>
</dbReference>
<feature type="domain" description="Beta-lactamase-related" evidence="1">
    <location>
        <begin position="1"/>
        <end position="297"/>
    </location>
</feature>
<dbReference type="RefSeq" id="WP_170303098.1">
    <property type="nucleotide sequence ID" value="NZ_BKAJ01000053.1"/>
</dbReference>
<dbReference type="PANTHER" id="PTHR43283">
    <property type="entry name" value="BETA-LACTAMASE-RELATED"/>
    <property type="match status" value="1"/>
</dbReference>
<dbReference type="InterPro" id="IPR050789">
    <property type="entry name" value="Diverse_Enzym_Activities"/>
</dbReference>
<dbReference type="Proteomes" id="UP000321058">
    <property type="component" value="Unassembled WGS sequence"/>
</dbReference>
<dbReference type="InterPro" id="IPR001466">
    <property type="entry name" value="Beta-lactam-related"/>
</dbReference>
<sequence>MDEAAVPGIAVALVMDGRLNRYVNLGVRGVQKPIALDEDTVFDAASLSKPVFAHLVLQLVERGALTLETPLDDYLAGYLAADPRARLVTAGHVLSHSAGLPNWRNADYPLRTYFAPGERFSYSGEGYLYLQRAVEAVTGEKLPELAERLVFEPLGMTRSSFVWQPRFDGNRAWPHDAFGAPALGNKPGEANAAWSLQTTAADFARFLIAVLDGVRLKPETARLWLRPRVDIRHRGIQWLEPLTEDVVTDIAWGLGWGLEPRAGTFFHWGDNGPFTSFTIGSMRERAAFVAFTNSASGHSIMSALVAQVVPGDRPSLSWLDYGRHDGPARRLFRAAVADGVEAAWADMQRAALGPGDLRWIAQGLNARGREKDSRWLRRRIEALQKPA</sequence>
<protein>
    <recommendedName>
        <fullName evidence="1">Beta-lactamase-related domain-containing protein</fullName>
    </recommendedName>
</protein>
<accession>A0A512NAR4</accession>
<comment type="caution">
    <text evidence="2">The sequence shown here is derived from an EMBL/GenBank/DDBJ whole genome shotgun (WGS) entry which is preliminary data.</text>
</comment>
<dbReference type="InterPro" id="IPR012338">
    <property type="entry name" value="Beta-lactam/transpept-like"/>
</dbReference>
<evidence type="ECO:0000313" key="2">
    <source>
        <dbReference type="EMBL" id="GEP56032.1"/>
    </source>
</evidence>